<name>A0AAU9U887_EUPED</name>
<keyword evidence="2" id="KW-1185">Reference proteome</keyword>
<comment type="caution">
    <text evidence="1">The sequence shown here is derived from an EMBL/GenBank/DDBJ whole genome shotgun (WGS) entry which is preliminary data.</text>
</comment>
<dbReference type="Proteomes" id="UP001153954">
    <property type="component" value="Unassembled WGS sequence"/>
</dbReference>
<evidence type="ECO:0000313" key="1">
    <source>
        <dbReference type="EMBL" id="CAH2095363.1"/>
    </source>
</evidence>
<protein>
    <submittedName>
        <fullName evidence="1">Uncharacterized protein</fullName>
    </submittedName>
</protein>
<dbReference type="EMBL" id="CAKOGL010000015">
    <property type="protein sequence ID" value="CAH2095363.1"/>
    <property type="molecule type" value="Genomic_DNA"/>
</dbReference>
<accession>A0AAU9U887</accession>
<evidence type="ECO:0000313" key="2">
    <source>
        <dbReference type="Proteomes" id="UP001153954"/>
    </source>
</evidence>
<organism evidence="1 2">
    <name type="scientific">Euphydryas editha</name>
    <name type="common">Edith's checkerspot</name>
    <dbReference type="NCBI Taxonomy" id="104508"/>
    <lineage>
        <taxon>Eukaryota</taxon>
        <taxon>Metazoa</taxon>
        <taxon>Ecdysozoa</taxon>
        <taxon>Arthropoda</taxon>
        <taxon>Hexapoda</taxon>
        <taxon>Insecta</taxon>
        <taxon>Pterygota</taxon>
        <taxon>Neoptera</taxon>
        <taxon>Endopterygota</taxon>
        <taxon>Lepidoptera</taxon>
        <taxon>Glossata</taxon>
        <taxon>Ditrysia</taxon>
        <taxon>Papilionoidea</taxon>
        <taxon>Nymphalidae</taxon>
        <taxon>Nymphalinae</taxon>
        <taxon>Euphydryas</taxon>
    </lineage>
</organism>
<reference evidence="1" key="1">
    <citation type="submission" date="2022-03" db="EMBL/GenBank/DDBJ databases">
        <authorList>
            <person name="Tunstrom K."/>
        </authorList>
    </citation>
    <scope>NUCLEOTIDE SEQUENCE</scope>
</reference>
<dbReference type="AlphaFoldDB" id="A0AAU9U887"/>
<gene>
    <name evidence="1" type="ORF">EEDITHA_LOCUS10829</name>
</gene>
<sequence length="103" mass="10924">MSNRLIGTSNRLTIEFELACDSGVGIGTLRSANALCPYIVDLEAIEEGAPPGIAVEPRPGDWAPNVGVTCPETPLTNPEPTLPPTPPLVRLLGACWKFKFAIP</sequence>
<proteinExistence type="predicted"/>